<organism evidence="1">
    <name type="scientific">marine metagenome</name>
    <dbReference type="NCBI Taxonomy" id="408172"/>
    <lineage>
        <taxon>unclassified sequences</taxon>
        <taxon>metagenomes</taxon>
        <taxon>ecological metagenomes</taxon>
    </lineage>
</organism>
<proteinExistence type="predicted"/>
<protein>
    <submittedName>
        <fullName evidence="1">Uncharacterized protein</fullName>
    </submittedName>
</protein>
<feature type="non-terminal residue" evidence="1">
    <location>
        <position position="37"/>
    </location>
</feature>
<accession>A0A382UE34</accession>
<name>A0A382UE34_9ZZZZ</name>
<reference evidence="1" key="1">
    <citation type="submission" date="2018-05" db="EMBL/GenBank/DDBJ databases">
        <authorList>
            <person name="Lanie J.A."/>
            <person name="Ng W.-L."/>
            <person name="Kazmierczak K.M."/>
            <person name="Andrzejewski T.M."/>
            <person name="Davidsen T.M."/>
            <person name="Wayne K.J."/>
            <person name="Tettelin H."/>
            <person name="Glass J.I."/>
            <person name="Rusch D."/>
            <person name="Podicherti R."/>
            <person name="Tsui H.-C.T."/>
            <person name="Winkler M.E."/>
        </authorList>
    </citation>
    <scope>NUCLEOTIDE SEQUENCE</scope>
</reference>
<dbReference type="EMBL" id="UINC01143282">
    <property type="protein sequence ID" value="SVD32115.1"/>
    <property type="molecule type" value="Genomic_DNA"/>
</dbReference>
<sequence length="37" mass="4491">MLQKILMISMQTNVLLICLRVVVLWDWKQYQEDLLLV</sequence>
<evidence type="ECO:0000313" key="1">
    <source>
        <dbReference type="EMBL" id="SVD32115.1"/>
    </source>
</evidence>
<gene>
    <name evidence="1" type="ORF">METZ01_LOCUS384969</name>
</gene>
<dbReference type="AlphaFoldDB" id="A0A382UE34"/>